<protein>
    <submittedName>
        <fullName evidence="1">Uncharacterized protein</fullName>
    </submittedName>
</protein>
<dbReference type="EMBL" id="JBDFQZ010000002">
    <property type="protein sequence ID" value="KAK9750846.1"/>
    <property type="molecule type" value="Genomic_DNA"/>
</dbReference>
<accession>A0AAW1MXK8</accession>
<organism evidence="1 2">
    <name type="scientific">Saponaria officinalis</name>
    <name type="common">Common soapwort</name>
    <name type="synonym">Lychnis saponaria</name>
    <dbReference type="NCBI Taxonomy" id="3572"/>
    <lineage>
        <taxon>Eukaryota</taxon>
        <taxon>Viridiplantae</taxon>
        <taxon>Streptophyta</taxon>
        <taxon>Embryophyta</taxon>
        <taxon>Tracheophyta</taxon>
        <taxon>Spermatophyta</taxon>
        <taxon>Magnoliopsida</taxon>
        <taxon>eudicotyledons</taxon>
        <taxon>Gunneridae</taxon>
        <taxon>Pentapetalae</taxon>
        <taxon>Caryophyllales</taxon>
        <taxon>Caryophyllaceae</taxon>
        <taxon>Caryophylleae</taxon>
        <taxon>Saponaria</taxon>
    </lineage>
</organism>
<gene>
    <name evidence="1" type="ORF">RND81_02G226200</name>
</gene>
<reference evidence="1 2" key="1">
    <citation type="submission" date="2024-03" db="EMBL/GenBank/DDBJ databases">
        <title>WGS assembly of Saponaria officinalis var. Norfolk2.</title>
        <authorList>
            <person name="Jenkins J."/>
            <person name="Shu S."/>
            <person name="Grimwood J."/>
            <person name="Barry K."/>
            <person name="Goodstein D."/>
            <person name="Schmutz J."/>
            <person name="Leebens-Mack J."/>
            <person name="Osbourn A."/>
        </authorList>
    </citation>
    <scope>NUCLEOTIDE SEQUENCE [LARGE SCALE GENOMIC DNA]</scope>
    <source>
        <strain evidence="2">cv. Norfolk2</strain>
        <strain evidence="1">JIC</strain>
        <tissue evidence="1">Leaf</tissue>
    </source>
</reference>
<evidence type="ECO:0000313" key="2">
    <source>
        <dbReference type="Proteomes" id="UP001443914"/>
    </source>
</evidence>
<dbReference type="PANTHER" id="PTHR36482">
    <property type="entry name" value="OSJNBA0024J22.15 PROTEIN"/>
    <property type="match status" value="1"/>
</dbReference>
<comment type="caution">
    <text evidence="1">The sequence shown here is derived from an EMBL/GenBank/DDBJ whole genome shotgun (WGS) entry which is preliminary data.</text>
</comment>
<proteinExistence type="predicted"/>
<dbReference type="EMBL" id="JBDFQZ010000002">
    <property type="protein sequence ID" value="KAK9750845.1"/>
    <property type="molecule type" value="Genomic_DNA"/>
</dbReference>
<dbReference type="PANTHER" id="PTHR36482:SF6">
    <property type="entry name" value="JASMONATE-INDUCED PROTEIN HOMOLOG"/>
    <property type="match status" value="1"/>
</dbReference>
<keyword evidence="2" id="KW-1185">Reference proteome</keyword>
<dbReference type="AlphaFoldDB" id="A0AAW1MXK8"/>
<name>A0AAW1MXK8_SAPOF</name>
<sequence>MASEQANQVRRQVLATLGNQGPSEIYCERYMNWSDRPGPLPPPVPAGKVIEFSGFGDWGAVLYNELRVTHQQKGWLVAWDAREFTIGGSYKVYVTCGTKSEIDNLTEAEIKKSLEKSFAESTAADVESRTTANGVIKSLPNVVPAVASLIANFGVIA</sequence>
<evidence type="ECO:0000313" key="1">
    <source>
        <dbReference type="EMBL" id="KAK9750846.1"/>
    </source>
</evidence>
<dbReference type="Proteomes" id="UP001443914">
    <property type="component" value="Unassembled WGS sequence"/>
</dbReference>
<dbReference type="InterPro" id="IPR053085">
    <property type="entry name" value="Jasmonate-induced_protein"/>
</dbReference>